<gene>
    <name evidence="3" type="ORF">FM114_02060</name>
</gene>
<dbReference type="Proteomes" id="UP000188342">
    <property type="component" value="Unassembled WGS sequence"/>
</dbReference>
<evidence type="ECO:0000313" key="3">
    <source>
        <dbReference type="EMBL" id="SJN19594.1"/>
    </source>
</evidence>
<feature type="transmembrane region" description="Helical" evidence="1">
    <location>
        <begin position="65"/>
        <end position="83"/>
    </location>
</feature>
<keyword evidence="1" id="KW-0472">Membrane</keyword>
<dbReference type="Gene3D" id="1.20.144.10">
    <property type="entry name" value="Phosphatidic acid phosphatase type 2/haloperoxidase"/>
    <property type="match status" value="1"/>
</dbReference>
<keyword evidence="1" id="KW-1133">Transmembrane helix</keyword>
<reference evidence="3 4" key="1">
    <citation type="submission" date="2017-02" db="EMBL/GenBank/DDBJ databases">
        <authorList>
            <person name="Peterson S.W."/>
        </authorList>
    </citation>
    <scope>NUCLEOTIDE SEQUENCE [LARGE SCALE GENOMIC DNA]</scope>
    <source>
        <strain evidence="3 4">LSP_Lj1</strain>
    </source>
</reference>
<dbReference type="InterPro" id="IPR000326">
    <property type="entry name" value="PAP2/HPO"/>
</dbReference>
<evidence type="ECO:0000259" key="2">
    <source>
        <dbReference type="SMART" id="SM00014"/>
    </source>
</evidence>
<keyword evidence="4" id="KW-1185">Reference proteome</keyword>
<evidence type="ECO:0000256" key="1">
    <source>
        <dbReference type="SAM" id="Phobius"/>
    </source>
</evidence>
<name>A0A1R4IJ18_9ACTN</name>
<dbReference type="Pfam" id="PF01569">
    <property type="entry name" value="PAP2"/>
    <property type="match status" value="1"/>
</dbReference>
<organism evidence="3 4">
    <name type="scientific">Luteococcus japonicus LSP_Lj1</name>
    <dbReference type="NCBI Taxonomy" id="1255658"/>
    <lineage>
        <taxon>Bacteria</taxon>
        <taxon>Bacillati</taxon>
        <taxon>Actinomycetota</taxon>
        <taxon>Actinomycetes</taxon>
        <taxon>Propionibacteriales</taxon>
        <taxon>Propionibacteriaceae</taxon>
        <taxon>Luteococcus</taxon>
    </lineage>
</organism>
<feature type="transmembrane region" description="Helical" evidence="1">
    <location>
        <begin position="264"/>
        <end position="286"/>
    </location>
</feature>
<dbReference type="STRING" id="1255658.FM114_02060"/>
<feature type="transmembrane region" description="Helical" evidence="1">
    <location>
        <begin position="230"/>
        <end position="252"/>
    </location>
</feature>
<dbReference type="EMBL" id="FUKQ01000007">
    <property type="protein sequence ID" value="SJN19594.1"/>
    <property type="molecule type" value="Genomic_DNA"/>
</dbReference>
<protein>
    <submittedName>
        <fullName evidence="3">Phosphoesterase, PA-phosphatase related</fullName>
    </submittedName>
</protein>
<dbReference type="RefSeq" id="WP_170165339.1">
    <property type="nucleotide sequence ID" value="NZ_FUKQ01000007.1"/>
</dbReference>
<dbReference type="AlphaFoldDB" id="A0A1R4IJ18"/>
<evidence type="ECO:0000313" key="4">
    <source>
        <dbReference type="Proteomes" id="UP000188342"/>
    </source>
</evidence>
<dbReference type="SUPFAM" id="SSF48317">
    <property type="entry name" value="Acid phosphatase/Vanadium-dependent haloperoxidase"/>
    <property type="match status" value="1"/>
</dbReference>
<sequence length="300" mass="32010">MTSFSREWRWVRPLLLALASGVATLGVWRFFVVTTRGQLLDSIAYLGAAIGQSHVADRLQRVLETVSVGAIALVMLLVALVAVLRRRWMLALEAAALVAAANLSTRVLKYHLLYRPLLVDWEGLHHNSYPSGHTTAAGSAMVAAVLVAPRSLRAPVAMLGALVMMLFGYGTLAAQWHRPSDVVGAYLVCFAWAFGALAVGALRQRVLASRTWGDSPRPEADRPSRAVPGLMVLLGCIATGVAAVCGWATWQVDDVFTTVFSEQLIAYLGGAAGLCGVAMAGMGVLLRLVQLHDARAAALI</sequence>
<dbReference type="InterPro" id="IPR036938">
    <property type="entry name" value="PAP2/HPO_sf"/>
</dbReference>
<dbReference type="SMART" id="SM00014">
    <property type="entry name" value="acidPPc"/>
    <property type="match status" value="1"/>
</dbReference>
<feature type="transmembrane region" description="Helical" evidence="1">
    <location>
        <begin position="183"/>
        <end position="202"/>
    </location>
</feature>
<accession>A0A1R4IJ18</accession>
<feature type="domain" description="Phosphatidic acid phosphatase type 2/haloperoxidase" evidence="2">
    <location>
        <begin position="90"/>
        <end position="197"/>
    </location>
</feature>
<keyword evidence="1" id="KW-0812">Transmembrane</keyword>
<feature type="transmembrane region" description="Helical" evidence="1">
    <location>
        <begin position="156"/>
        <end position="177"/>
    </location>
</feature>
<proteinExistence type="predicted"/>